<name>A0A2R6A5Y2_9ARCH</name>
<reference evidence="1 2" key="1">
    <citation type="submission" date="2017-04" db="EMBL/GenBank/DDBJ databases">
        <title>Novel microbial lineages endemic to geothermal iron-oxide mats fill important gaps in the evolutionary history of Archaea.</title>
        <authorList>
            <person name="Jay Z.J."/>
            <person name="Beam J.P."/>
            <person name="Dlakic M."/>
            <person name="Rusch D.B."/>
            <person name="Kozubal M.A."/>
            <person name="Inskeep W.P."/>
        </authorList>
    </citation>
    <scope>NUCLEOTIDE SEQUENCE [LARGE SCALE GENOMIC DNA]</scope>
    <source>
        <strain evidence="1">OSP_D</strain>
    </source>
</reference>
<accession>A0A2R6A5Y2</accession>
<evidence type="ECO:0000313" key="1">
    <source>
        <dbReference type="EMBL" id="PSN81713.1"/>
    </source>
</evidence>
<dbReference type="EMBL" id="NEXC01000178">
    <property type="protein sequence ID" value="PSN81713.1"/>
    <property type="molecule type" value="Genomic_DNA"/>
</dbReference>
<organism evidence="1 2">
    <name type="scientific">Candidatus Marsarchaeota G1 archaeon OSP_D</name>
    <dbReference type="NCBI Taxonomy" id="1978155"/>
    <lineage>
        <taxon>Archaea</taxon>
        <taxon>Candidatus Marsarchaeota</taxon>
        <taxon>Candidatus Marsarchaeota group 1</taxon>
    </lineage>
</organism>
<protein>
    <submittedName>
        <fullName evidence="1">Uncharacterized protein</fullName>
    </submittedName>
</protein>
<gene>
    <name evidence="1" type="ORF">B9Q01_10580</name>
</gene>
<dbReference type="AlphaFoldDB" id="A0A2R6A5Y2"/>
<sequence>MSKIMFPLCFHRGHYEFKAKRLVYKGLGNYDYAYFTVYSHHKKWSKAREDILCNKEYGVYVKMGTPKELDLIIVYPKGEGNE</sequence>
<proteinExistence type="predicted"/>
<comment type="caution">
    <text evidence="1">The sequence shown here is derived from an EMBL/GenBank/DDBJ whole genome shotgun (WGS) entry which is preliminary data.</text>
</comment>
<dbReference type="Proteomes" id="UP000240880">
    <property type="component" value="Unassembled WGS sequence"/>
</dbReference>
<evidence type="ECO:0000313" key="2">
    <source>
        <dbReference type="Proteomes" id="UP000240880"/>
    </source>
</evidence>